<feature type="region of interest" description="Disordered" evidence="5">
    <location>
        <begin position="1"/>
        <end position="20"/>
    </location>
</feature>
<dbReference type="InterPro" id="IPR010666">
    <property type="entry name" value="Znf_GRF"/>
</dbReference>
<dbReference type="Pfam" id="PF06839">
    <property type="entry name" value="Zn_ribbon_GRF"/>
    <property type="match status" value="1"/>
</dbReference>
<name>A0A9P5CS00_CRYP1</name>
<feature type="region of interest" description="Disordered" evidence="5">
    <location>
        <begin position="292"/>
        <end position="323"/>
    </location>
</feature>
<dbReference type="EMBL" id="MU032345">
    <property type="protein sequence ID" value="KAF3769099.1"/>
    <property type="molecule type" value="Genomic_DNA"/>
</dbReference>
<feature type="compositionally biased region" description="Polar residues" evidence="5">
    <location>
        <begin position="176"/>
        <end position="192"/>
    </location>
</feature>
<feature type="compositionally biased region" description="Polar residues" evidence="5">
    <location>
        <begin position="111"/>
        <end position="126"/>
    </location>
</feature>
<accession>A0A9P5CS00</accession>
<feature type="region of interest" description="Disordered" evidence="5">
    <location>
        <begin position="154"/>
        <end position="220"/>
    </location>
</feature>
<evidence type="ECO:0000256" key="3">
    <source>
        <dbReference type="ARBA" id="ARBA00022833"/>
    </source>
</evidence>
<evidence type="ECO:0000256" key="5">
    <source>
        <dbReference type="SAM" id="MobiDB-lite"/>
    </source>
</evidence>
<dbReference type="Proteomes" id="UP000803844">
    <property type="component" value="Unassembled WGS sequence"/>
</dbReference>
<organism evidence="7 8">
    <name type="scientific">Cryphonectria parasitica (strain ATCC 38755 / EP155)</name>
    <dbReference type="NCBI Taxonomy" id="660469"/>
    <lineage>
        <taxon>Eukaryota</taxon>
        <taxon>Fungi</taxon>
        <taxon>Dikarya</taxon>
        <taxon>Ascomycota</taxon>
        <taxon>Pezizomycotina</taxon>
        <taxon>Sordariomycetes</taxon>
        <taxon>Sordariomycetidae</taxon>
        <taxon>Diaporthales</taxon>
        <taxon>Cryphonectriaceae</taxon>
        <taxon>Cryphonectria-Endothia species complex</taxon>
        <taxon>Cryphonectria</taxon>
    </lineage>
</organism>
<feature type="compositionally biased region" description="Polar residues" evidence="5">
    <location>
        <begin position="258"/>
        <end position="273"/>
    </location>
</feature>
<proteinExistence type="predicted"/>
<dbReference type="OrthoDB" id="430051at2759"/>
<evidence type="ECO:0000313" key="8">
    <source>
        <dbReference type="Proteomes" id="UP000803844"/>
    </source>
</evidence>
<feature type="compositionally biased region" description="Low complexity" evidence="5">
    <location>
        <begin position="350"/>
        <end position="379"/>
    </location>
</feature>
<keyword evidence="3" id="KW-0862">Zinc</keyword>
<keyword evidence="1" id="KW-0479">Metal-binding</keyword>
<evidence type="ECO:0000256" key="4">
    <source>
        <dbReference type="PROSITE-ProRule" id="PRU01343"/>
    </source>
</evidence>
<dbReference type="GeneID" id="63837345"/>
<keyword evidence="2 4" id="KW-0863">Zinc-finger</keyword>
<dbReference type="GO" id="GO:0008270">
    <property type="term" value="F:zinc ion binding"/>
    <property type="evidence" value="ECO:0007669"/>
    <property type="project" value="UniProtKB-KW"/>
</dbReference>
<dbReference type="RefSeq" id="XP_040780060.1">
    <property type="nucleotide sequence ID" value="XM_040920216.1"/>
</dbReference>
<feature type="region of interest" description="Disordered" evidence="5">
    <location>
        <begin position="350"/>
        <end position="386"/>
    </location>
</feature>
<feature type="compositionally biased region" description="Basic and acidic residues" evidence="5">
    <location>
        <begin position="292"/>
        <end position="319"/>
    </location>
</feature>
<feature type="domain" description="GRF-type" evidence="6">
    <location>
        <begin position="31"/>
        <end position="72"/>
    </location>
</feature>
<feature type="compositionally biased region" description="Low complexity" evidence="5">
    <location>
        <begin position="193"/>
        <end position="205"/>
    </location>
</feature>
<sequence>MYKTPSKSRSSHKAPFTPKKRGLFEDGLWLCDCSPRKPALNLKVKKEGPNKGKSFYTCDERKCGFFLFQHDAEPREREALLKNNCRSENGIVARVQAKGEPPVTPSFGRGNKTTMTPATVRPQQRTFRGLPHAGAGAAAQRRWSLSQDSEYLSYDSAEGEEAEENHNAGAVRPSAGASTHAQNGSAASSGTLGKSSVPKGSSSSGTTLAPPQTPSAKRKHHVFLEDSDDEYGGDELDDPDTSRQLARIADESARKRQQQQWESLATPTAQRTVQRAGGIPTPITRHSLLIAGEDRRAEDEERTVKRLRVRDSTPSKDGGDALDQASSVIGDAATPTPHRNINVLLFPPTASNPSNPAAATPAATRTLTASSAVPASPSPFKTPAATDHPRIADEVMSLLSTQPISEATRRHVRAALERHELRTKGLVKGRDAARAALEARDVRVAELQAQVVGLENARRMDKESLKELSRGLVMLSQTGDSA</sequence>
<keyword evidence="8" id="KW-1185">Reference proteome</keyword>
<gene>
    <name evidence="7" type="ORF">M406DRAFT_327505</name>
</gene>
<feature type="region of interest" description="Disordered" evidence="5">
    <location>
        <begin position="99"/>
        <end position="126"/>
    </location>
</feature>
<dbReference type="AlphaFoldDB" id="A0A9P5CS00"/>
<evidence type="ECO:0000256" key="2">
    <source>
        <dbReference type="ARBA" id="ARBA00022771"/>
    </source>
</evidence>
<evidence type="ECO:0000256" key="1">
    <source>
        <dbReference type="ARBA" id="ARBA00022723"/>
    </source>
</evidence>
<dbReference type="PROSITE" id="PS51999">
    <property type="entry name" value="ZF_GRF"/>
    <property type="match status" value="1"/>
</dbReference>
<evidence type="ECO:0000259" key="6">
    <source>
        <dbReference type="PROSITE" id="PS51999"/>
    </source>
</evidence>
<reference evidence="7" key="1">
    <citation type="journal article" date="2020" name="Phytopathology">
        <title>Genome sequence of the chestnut blight fungus Cryphonectria parasitica EP155: A fundamental resource for an archetypical invasive plant pathogen.</title>
        <authorList>
            <person name="Crouch J.A."/>
            <person name="Dawe A."/>
            <person name="Aerts A."/>
            <person name="Barry K."/>
            <person name="Churchill A.C.L."/>
            <person name="Grimwood J."/>
            <person name="Hillman B."/>
            <person name="Milgroom M.G."/>
            <person name="Pangilinan J."/>
            <person name="Smith M."/>
            <person name="Salamov A."/>
            <person name="Schmutz J."/>
            <person name="Yadav J."/>
            <person name="Grigoriev I.V."/>
            <person name="Nuss D."/>
        </authorList>
    </citation>
    <scope>NUCLEOTIDE SEQUENCE</scope>
    <source>
        <strain evidence="7">EP155</strain>
    </source>
</reference>
<protein>
    <recommendedName>
        <fullName evidence="6">GRF-type domain-containing protein</fullName>
    </recommendedName>
</protein>
<feature type="region of interest" description="Disordered" evidence="5">
    <location>
        <begin position="250"/>
        <end position="274"/>
    </location>
</feature>
<comment type="caution">
    <text evidence="7">The sequence shown here is derived from an EMBL/GenBank/DDBJ whole genome shotgun (WGS) entry which is preliminary data.</text>
</comment>
<evidence type="ECO:0000313" key="7">
    <source>
        <dbReference type="EMBL" id="KAF3769099.1"/>
    </source>
</evidence>